<dbReference type="AlphaFoldDB" id="A0A5B9Q991"/>
<protein>
    <submittedName>
        <fullName evidence="2">Uncharacterized protein</fullName>
    </submittedName>
</protein>
<dbReference type="KEGG" id="bgok:Pr1d_15530"/>
<feature type="region of interest" description="Disordered" evidence="1">
    <location>
        <begin position="57"/>
        <end position="78"/>
    </location>
</feature>
<sequence length="115" mass="12414">MGISVTCPNGHEFKVKDKYAGKKGLCPFCPGQVKVLVPDATSSDVLSSAAFRAVRQEHNPGGDSSVLDDHDPHSNDSSVSLLGSSVIRHNIKCKCGERVPMWYAKCPKCGTFLEH</sequence>
<reference evidence="2 3" key="1">
    <citation type="submission" date="2019-08" db="EMBL/GenBank/DDBJ databases">
        <title>Deep-cultivation of Planctomycetes and their phenomic and genomic characterization uncovers novel biology.</title>
        <authorList>
            <person name="Wiegand S."/>
            <person name="Jogler M."/>
            <person name="Boedeker C."/>
            <person name="Pinto D."/>
            <person name="Vollmers J."/>
            <person name="Rivas-Marin E."/>
            <person name="Kohn T."/>
            <person name="Peeters S.H."/>
            <person name="Heuer A."/>
            <person name="Rast P."/>
            <person name="Oberbeckmann S."/>
            <person name="Bunk B."/>
            <person name="Jeske O."/>
            <person name="Meyerdierks A."/>
            <person name="Storesund J.E."/>
            <person name="Kallscheuer N."/>
            <person name="Luecker S."/>
            <person name="Lage O.M."/>
            <person name="Pohl T."/>
            <person name="Merkel B.J."/>
            <person name="Hornburger P."/>
            <person name="Mueller R.-W."/>
            <person name="Bruemmer F."/>
            <person name="Labrenz M."/>
            <person name="Spormann A.M."/>
            <person name="Op den Camp H."/>
            <person name="Overmann J."/>
            <person name="Amann R."/>
            <person name="Jetten M.S.M."/>
            <person name="Mascher T."/>
            <person name="Medema M.H."/>
            <person name="Devos D.P."/>
            <person name="Kaster A.-K."/>
            <person name="Ovreas L."/>
            <person name="Rohde M."/>
            <person name="Galperin M.Y."/>
            <person name="Jogler C."/>
        </authorList>
    </citation>
    <scope>NUCLEOTIDE SEQUENCE [LARGE SCALE GENOMIC DNA]</scope>
    <source>
        <strain evidence="2 3">Pr1d</strain>
    </source>
</reference>
<dbReference type="OrthoDB" id="292895at2"/>
<evidence type="ECO:0000256" key="1">
    <source>
        <dbReference type="SAM" id="MobiDB-lite"/>
    </source>
</evidence>
<proteinExistence type="predicted"/>
<gene>
    <name evidence="2" type="ORF">Pr1d_15530</name>
</gene>
<accession>A0A5B9Q991</accession>
<dbReference type="Proteomes" id="UP000323917">
    <property type="component" value="Chromosome"/>
</dbReference>
<dbReference type="EMBL" id="CP042913">
    <property type="protein sequence ID" value="QEG34279.1"/>
    <property type="molecule type" value="Genomic_DNA"/>
</dbReference>
<name>A0A5B9Q991_9BACT</name>
<evidence type="ECO:0000313" key="2">
    <source>
        <dbReference type="EMBL" id="QEG34279.1"/>
    </source>
</evidence>
<keyword evidence="3" id="KW-1185">Reference proteome</keyword>
<organism evidence="2 3">
    <name type="scientific">Bythopirellula goksoeyrii</name>
    <dbReference type="NCBI Taxonomy" id="1400387"/>
    <lineage>
        <taxon>Bacteria</taxon>
        <taxon>Pseudomonadati</taxon>
        <taxon>Planctomycetota</taxon>
        <taxon>Planctomycetia</taxon>
        <taxon>Pirellulales</taxon>
        <taxon>Lacipirellulaceae</taxon>
        <taxon>Bythopirellula</taxon>
    </lineage>
</organism>
<evidence type="ECO:0000313" key="3">
    <source>
        <dbReference type="Proteomes" id="UP000323917"/>
    </source>
</evidence>